<sequence>MSVEMSVARRPNAPRSIRTRLGARCAIAAGRLLALLPPRQIRRILLCLRWRVRPATYAEAERSREDILAGSMGMRALRACLPRSLAIVLLCRFRGAWPTWCAGVRRAAPFSAHAWTEADGCSVGELNVAEAFVPLVKVEPKP</sequence>
<feature type="domain" description="Microcin J25-processing protein McjB C-terminal" evidence="1">
    <location>
        <begin position="27"/>
        <end position="136"/>
    </location>
</feature>
<name>A0ABV7QPK6_9PSEU</name>
<reference evidence="3" key="1">
    <citation type="journal article" date="2019" name="Int. J. Syst. Evol. Microbiol.">
        <title>The Global Catalogue of Microorganisms (GCM) 10K type strain sequencing project: providing services to taxonomists for standard genome sequencing and annotation.</title>
        <authorList>
            <consortium name="The Broad Institute Genomics Platform"/>
            <consortium name="The Broad Institute Genome Sequencing Center for Infectious Disease"/>
            <person name="Wu L."/>
            <person name="Ma J."/>
        </authorList>
    </citation>
    <scope>NUCLEOTIDE SEQUENCE [LARGE SCALE GENOMIC DNA]</scope>
    <source>
        <strain evidence="3">CGMCC 4.7682</strain>
    </source>
</reference>
<evidence type="ECO:0000313" key="3">
    <source>
        <dbReference type="Proteomes" id="UP001595764"/>
    </source>
</evidence>
<dbReference type="EMBL" id="JBHRWI010000039">
    <property type="protein sequence ID" value="MFC3514264.1"/>
    <property type="molecule type" value="Genomic_DNA"/>
</dbReference>
<dbReference type="NCBIfam" id="NF033537">
    <property type="entry name" value="lasso_biosyn_B2"/>
    <property type="match status" value="1"/>
</dbReference>
<gene>
    <name evidence="2" type="ORF">ACFORO_29135</name>
</gene>
<organism evidence="2 3">
    <name type="scientific">Amycolatopsis halotolerans</name>
    <dbReference type="NCBI Taxonomy" id="330083"/>
    <lineage>
        <taxon>Bacteria</taxon>
        <taxon>Bacillati</taxon>
        <taxon>Actinomycetota</taxon>
        <taxon>Actinomycetes</taxon>
        <taxon>Pseudonocardiales</taxon>
        <taxon>Pseudonocardiaceae</taxon>
        <taxon>Amycolatopsis</taxon>
    </lineage>
</organism>
<keyword evidence="3" id="KW-1185">Reference proteome</keyword>
<evidence type="ECO:0000313" key="2">
    <source>
        <dbReference type="EMBL" id="MFC3514264.1"/>
    </source>
</evidence>
<comment type="caution">
    <text evidence="2">The sequence shown here is derived from an EMBL/GenBank/DDBJ whole genome shotgun (WGS) entry which is preliminary data.</text>
</comment>
<evidence type="ECO:0000259" key="1">
    <source>
        <dbReference type="Pfam" id="PF13471"/>
    </source>
</evidence>
<proteinExistence type="predicted"/>
<dbReference type="Pfam" id="PF13471">
    <property type="entry name" value="Transglut_core3"/>
    <property type="match status" value="1"/>
</dbReference>
<accession>A0ABV7QPK6</accession>
<dbReference type="Proteomes" id="UP001595764">
    <property type="component" value="Unassembled WGS sequence"/>
</dbReference>
<dbReference type="InterPro" id="IPR053521">
    <property type="entry name" value="McjB-like"/>
</dbReference>
<protein>
    <submittedName>
        <fullName evidence="2">Lasso peptide biosynthesis B2 protein</fullName>
    </submittedName>
</protein>
<dbReference type="InterPro" id="IPR032708">
    <property type="entry name" value="McjB_C"/>
</dbReference>
<dbReference type="RefSeq" id="WP_377872184.1">
    <property type="nucleotide sequence ID" value="NZ_JBHMAY010000037.1"/>
</dbReference>